<evidence type="ECO:0000259" key="1">
    <source>
        <dbReference type="PROSITE" id="PS50048"/>
    </source>
</evidence>
<gene>
    <name evidence="2" type="ORF">CVT24_008347</name>
</gene>
<feature type="domain" description="Zn(2)-C6 fungal-type" evidence="1">
    <location>
        <begin position="19"/>
        <end position="54"/>
    </location>
</feature>
<evidence type="ECO:0000313" key="2">
    <source>
        <dbReference type="EMBL" id="PPQ64720.1"/>
    </source>
</evidence>
<dbReference type="GO" id="GO:0000981">
    <property type="term" value="F:DNA-binding transcription factor activity, RNA polymerase II-specific"/>
    <property type="evidence" value="ECO:0007669"/>
    <property type="project" value="InterPro"/>
</dbReference>
<reference evidence="2 3" key="1">
    <citation type="journal article" date="2018" name="Evol. Lett.">
        <title>Horizontal gene cluster transfer increased hallucinogenic mushroom diversity.</title>
        <authorList>
            <person name="Reynolds H.T."/>
            <person name="Vijayakumar V."/>
            <person name="Gluck-Thaler E."/>
            <person name="Korotkin H.B."/>
            <person name="Matheny P.B."/>
            <person name="Slot J.C."/>
        </authorList>
    </citation>
    <scope>NUCLEOTIDE SEQUENCE [LARGE SCALE GENOMIC DNA]</scope>
    <source>
        <strain evidence="2 3">2629</strain>
    </source>
</reference>
<evidence type="ECO:0000313" key="3">
    <source>
        <dbReference type="Proteomes" id="UP000284842"/>
    </source>
</evidence>
<dbReference type="InParanoid" id="A0A409VEP3"/>
<sequence>MSASPPKVAHKDIKRIAMACKNCRTRKLKCRPFDKTLNTGDCERCVEARTECIYEPIQKAHEPSSSPNNIPSIVPVIHPHNKSVPQPQLAAAVPPQTLSSMTPERASAAPFYPQIPSAPGNWNQQVQRPYPVRPAPQPEVPHGQYPIHQTTTGVYQHSYPAHTPVAQYPPPLTSQHLQHFQQPQQPIAQHNAPMLAFPNHMNPQQEPALAGQTPYIAYQSHLGITPQPTMINAPVEETFGYPVSHPTHAYGLVSQESSLYVNSLFEARPISYLFQGAVAISDDRWER</sequence>
<dbReference type="SMART" id="SM00066">
    <property type="entry name" value="GAL4"/>
    <property type="match status" value="1"/>
</dbReference>
<proteinExistence type="predicted"/>
<accession>A0A409VEP3</accession>
<dbReference type="Proteomes" id="UP000284842">
    <property type="component" value="Unassembled WGS sequence"/>
</dbReference>
<organism evidence="2 3">
    <name type="scientific">Panaeolus cyanescens</name>
    <dbReference type="NCBI Taxonomy" id="181874"/>
    <lineage>
        <taxon>Eukaryota</taxon>
        <taxon>Fungi</taxon>
        <taxon>Dikarya</taxon>
        <taxon>Basidiomycota</taxon>
        <taxon>Agaricomycotina</taxon>
        <taxon>Agaricomycetes</taxon>
        <taxon>Agaricomycetidae</taxon>
        <taxon>Agaricales</taxon>
        <taxon>Agaricineae</taxon>
        <taxon>Galeropsidaceae</taxon>
        <taxon>Panaeolus</taxon>
    </lineage>
</organism>
<dbReference type="Pfam" id="PF00172">
    <property type="entry name" value="Zn_clus"/>
    <property type="match status" value="1"/>
</dbReference>
<keyword evidence="3" id="KW-1185">Reference proteome</keyword>
<comment type="caution">
    <text evidence="2">The sequence shown here is derived from an EMBL/GenBank/DDBJ whole genome shotgun (WGS) entry which is preliminary data.</text>
</comment>
<dbReference type="EMBL" id="NHTK01006083">
    <property type="protein sequence ID" value="PPQ64720.1"/>
    <property type="molecule type" value="Genomic_DNA"/>
</dbReference>
<dbReference type="InterPro" id="IPR001138">
    <property type="entry name" value="Zn2Cys6_DnaBD"/>
</dbReference>
<dbReference type="InterPro" id="IPR036864">
    <property type="entry name" value="Zn2-C6_fun-type_DNA-bd_sf"/>
</dbReference>
<dbReference type="PROSITE" id="PS50048">
    <property type="entry name" value="ZN2_CY6_FUNGAL_2"/>
    <property type="match status" value="1"/>
</dbReference>
<dbReference type="SUPFAM" id="SSF57701">
    <property type="entry name" value="Zn2/Cys6 DNA-binding domain"/>
    <property type="match status" value="1"/>
</dbReference>
<dbReference type="AlphaFoldDB" id="A0A409VEP3"/>
<dbReference type="PROSITE" id="PS00463">
    <property type="entry name" value="ZN2_CY6_FUNGAL_1"/>
    <property type="match status" value="1"/>
</dbReference>
<dbReference type="CDD" id="cd00067">
    <property type="entry name" value="GAL4"/>
    <property type="match status" value="1"/>
</dbReference>
<dbReference type="OrthoDB" id="2260578at2759"/>
<dbReference type="Gene3D" id="4.10.240.10">
    <property type="entry name" value="Zn(2)-C6 fungal-type DNA-binding domain"/>
    <property type="match status" value="1"/>
</dbReference>
<protein>
    <recommendedName>
        <fullName evidence="1">Zn(2)-C6 fungal-type domain-containing protein</fullName>
    </recommendedName>
</protein>
<name>A0A409VEP3_9AGAR</name>
<dbReference type="GO" id="GO:0008270">
    <property type="term" value="F:zinc ion binding"/>
    <property type="evidence" value="ECO:0007669"/>
    <property type="project" value="InterPro"/>
</dbReference>